<accession>A0A5J5GJR7</accession>
<proteinExistence type="predicted"/>
<sequence>MKADPMPRESGVLRVLDRLAPLLIRMGADYPVMRSIVGVKLTMDGRRTPTVLGGTAKESPLSSRTGIIQWIYVLYGAMFALMLMLPLSDWILAAMQFGVLTFFMMTTLISDFSSVLLDLRDKSILLSRPVDGRTLGLAKTVHILVYLLGLSLSLAGPALLVALFYKGVAFFLLFLAGVLLTDMLVLVLTGLFYLLIMKLFDGEKLKDMINYVQIGLSVTVIVGYQFLSRMFNMTVAADMTPRFAWWEVLIPPVWFGSAFEVVLGGVRRLPFVLMAIAALAVPVVLCIVYIRTLPAFERSLAKLASQESAGGRKSRYADLLARLFCRGREERLFFGFCWSMMRQERDFKLKVYPTIGLSVVFPFIFMANTLVSGNISALRGTKAYLYIYLMIALIQTVVTMLAYSINYKAAWVYRAVPLTSPERIYSAVFKAALARLIVPLYLLEAAVFLLIFGPGIWPDLLAVLLTMFLYTVICYAVQPRSLPFSEKYERNRQKEKQKGALLLLLILFGLAGIHYLVRQTEFGIYFYLALLAAAGPTAWRIAFGPAKSKSGSPSSGLRSLSK</sequence>
<dbReference type="RefSeq" id="WP_150456427.1">
    <property type="nucleotide sequence ID" value="NZ_VYKK01000003.1"/>
</dbReference>
<feature type="transmembrane region" description="Helical" evidence="1">
    <location>
        <begin position="171"/>
        <end position="196"/>
    </location>
</feature>
<feature type="transmembrane region" description="Helical" evidence="1">
    <location>
        <begin position="269"/>
        <end position="290"/>
    </location>
</feature>
<reference evidence="2 3" key="1">
    <citation type="submission" date="2019-09" db="EMBL/GenBank/DDBJ databases">
        <title>Bacillus ochoae sp. nov., Paenibacillus whitsoniae sp. nov., Paenibacillus spiritus sp. nov. Isolated from the Mars Exploration Rover during spacecraft assembly.</title>
        <authorList>
            <person name="Seuylemezian A."/>
            <person name="Vaishampayan P."/>
        </authorList>
    </citation>
    <scope>NUCLEOTIDE SEQUENCE [LARGE SCALE GENOMIC DNA]</scope>
    <source>
        <strain evidence="2 3">MER_111</strain>
    </source>
</reference>
<feature type="transmembrane region" description="Helical" evidence="1">
    <location>
        <begin position="460"/>
        <end position="478"/>
    </location>
</feature>
<dbReference type="EMBL" id="VYKK01000003">
    <property type="protein sequence ID" value="KAA9008405.1"/>
    <property type="molecule type" value="Genomic_DNA"/>
</dbReference>
<keyword evidence="1" id="KW-0472">Membrane</keyword>
<dbReference type="OrthoDB" id="2659138at2"/>
<feature type="transmembrane region" description="Helical" evidence="1">
    <location>
        <begin position="143"/>
        <end position="165"/>
    </location>
</feature>
<name>A0A5J5GJR7_9BACL</name>
<feature type="transmembrane region" description="Helical" evidence="1">
    <location>
        <begin position="523"/>
        <end position="543"/>
    </location>
</feature>
<keyword evidence="1" id="KW-0812">Transmembrane</keyword>
<feature type="transmembrane region" description="Helical" evidence="1">
    <location>
        <begin position="208"/>
        <end position="227"/>
    </location>
</feature>
<gene>
    <name evidence="2" type="ORF">F4V43_01245</name>
</gene>
<evidence type="ECO:0000313" key="3">
    <source>
        <dbReference type="Proteomes" id="UP000367750"/>
    </source>
</evidence>
<feature type="transmembrane region" description="Helical" evidence="1">
    <location>
        <begin position="499"/>
        <end position="517"/>
    </location>
</feature>
<evidence type="ECO:0000313" key="2">
    <source>
        <dbReference type="EMBL" id="KAA9008405.1"/>
    </source>
</evidence>
<keyword evidence="3" id="KW-1185">Reference proteome</keyword>
<feature type="transmembrane region" description="Helical" evidence="1">
    <location>
        <begin position="351"/>
        <end position="371"/>
    </location>
</feature>
<feature type="transmembrane region" description="Helical" evidence="1">
    <location>
        <begin position="67"/>
        <end position="85"/>
    </location>
</feature>
<dbReference type="AlphaFoldDB" id="A0A5J5GJR7"/>
<protein>
    <submittedName>
        <fullName evidence="2">Uncharacterized protein</fullName>
    </submittedName>
</protein>
<organism evidence="2 3">
    <name type="scientific">Paenibacillus spiritus</name>
    <dbReference type="NCBI Taxonomy" id="2496557"/>
    <lineage>
        <taxon>Bacteria</taxon>
        <taxon>Bacillati</taxon>
        <taxon>Bacillota</taxon>
        <taxon>Bacilli</taxon>
        <taxon>Bacillales</taxon>
        <taxon>Paenibacillaceae</taxon>
        <taxon>Paenibacillus</taxon>
    </lineage>
</organism>
<keyword evidence="1" id="KW-1133">Transmembrane helix</keyword>
<dbReference type="Proteomes" id="UP000367750">
    <property type="component" value="Unassembled WGS sequence"/>
</dbReference>
<comment type="caution">
    <text evidence="2">The sequence shown here is derived from an EMBL/GenBank/DDBJ whole genome shotgun (WGS) entry which is preliminary data.</text>
</comment>
<evidence type="ECO:0000256" key="1">
    <source>
        <dbReference type="SAM" id="Phobius"/>
    </source>
</evidence>
<feature type="transmembrane region" description="Helical" evidence="1">
    <location>
        <begin position="383"/>
        <end position="405"/>
    </location>
</feature>
<feature type="transmembrane region" description="Helical" evidence="1">
    <location>
        <begin position="432"/>
        <end position="454"/>
    </location>
</feature>